<dbReference type="RefSeq" id="XP_066706550.1">
    <property type="nucleotide sequence ID" value="XM_066837657.1"/>
</dbReference>
<feature type="domain" description="NAD-dependent epimerase/dehydratase" evidence="1">
    <location>
        <begin position="3"/>
        <end position="237"/>
    </location>
</feature>
<dbReference type="PANTHER" id="PTHR48079:SF9">
    <property type="entry name" value="PUTATIVE-RELATED"/>
    <property type="match status" value="1"/>
</dbReference>
<dbReference type="InterPro" id="IPR051783">
    <property type="entry name" value="NAD(P)-dependent_oxidoreduct"/>
</dbReference>
<evidence type="ECO:0000313" key="2">
    <source>
        <dbReference type="EMBL" id="KAK7967158.1"/>
    </source>
</evidence>
<dbReference type="CDD" id="cd05262">
    <property type="entry name" value="SDR_a7"/>
    <property type="match status" value="1"/>
</dbReference>
<dbReference type="Pfam" id="PF01370">
    <property type="entry name" value="Epimerase"/>
    <property type="match status" value="1"/>
</dbReference>
<sequence>MRVFVTGSTGFVGTAVVNELLAANHTVVGLTRSDAGVAQLQAHPRAEDGSVEAVCGTLEDLDLLRHTAARCDAVLHLAYNHDDFSKYAEACATDRAAIAAMASALEGTDKPLVVTSGTGLLTEGAGPVGSVVGTEDDEPDAAHPWSVLRGQAEKLCKDLADNKDKSKAVRAMVVRLPPTTHGPGSSGFMAVLVATALRQGAAAYVGDGQNAWCACHRDDAARLYRLAMEKGRAGAVYHAVAEEAVPLKDLAAAIGTRLDLPVVSIRPDEVQDHFGWFAFAAADKRASSHKTKRELAWNPTGPTVVDNTGVIVDSIKAHGARF</sequence>
<protein>
    <submittedName>
        <fullName evidence="2">Oxidoreductase</fullName>
    </submittedName>
</protein>
<gene>
    <name evidence="2" type="ORF">PG986_001435</name>
</gene>
<dbReference type="InterPro" id="IPR001509">
    <property type="entry name" value="Epimerase_deHydtase"/>
</dbReference>
<comment type="caution">
    <text evidence="2">The sequence shown here is derived from an EMBL/GenBank/DDBJ whole genome shotgun (WGS) entry which is preliminary data.</text>
</comment>
<reference evidence="2 3" key="1">
    <citation type="submission" date="2023-01" db="EMBL/GenBank/DDBJ databases">
        <title>Analysis of 21 Apiospora genomes using comparative genomics revels a genus with tremendous synthesis potential of carbohydrate active enzymes and secondary metabolites.</title>
        <authorList>
            <person name="Sorensen T."/>
        </authorList>
    </citation>
    <scope>NUCLEOTIDE SEQUENCE [LARGE SCALE GENOMIC DNA]</scope>
    <source>
        <strain evidence="2 3">CBS 24483</strain>
    </source>
</reference>
<dbReference type="InterPro" id="IPR036291">
    <property type="entry name" value="NAD(P)-bd_dom_sf"/>
</dbReference>
<dbReference type="PANTHER" id="PTHR48079">
    <property type="entry name" value="PROTEIN YEEZ"/>
    <property type="match status" value="1"/>
</dbReference>
<dbReference type="Gene3D" id="3.40.50.720">
    <property type="entry name" value="NAD(P)-binding Rossmann-like Domain"/>
    <property type="match status" value="1"/>
</dbReference>
<name>A0ABR1QXJ2_9PEZI</name>
<dbReference type="Proteomes" id="UP001391051">
    <property type="component" value="Unassembled WGS sequence"/>
</dbReference>
<dbReference type="GeneID" id="92070719"/>
<evidence type="ECO:0000313" key="3">
    <source>
        <dbReference type="Proteomes" id="UP001391051"/>
    </source>
</evidence>
<keyword evidence="3" id="KW-1185">Reference proteome</keyword>
<organism evidence="2 3">
    <name type="scientific">Apiospora aurea</name>
    <dbReference type="NCBI Taxonomy" id="335848"/>
    <lineage>
        <taxon>Eukaryota</taxon>
        <taxon>Fungi</taxon>
        <taxon>Dikarya</taxon>
        <taxon>Ascomycota</taxon>
        <taxon>Pezizomycotina</taxon>
        <taxon>Sordariomycetes</taxon>
        <taxon>Xylariomycetidae</taxon>
        <taxon>Amphisphaeriales</taxon>
        <taxon>Apiosporaceae</taxon>
        <taxon>Apiospora</taxon>
    </lineage>
</organism>
<evidence type="ECO:0000259" key="1">
    <source>
        <dbReference type="Pfam" id="PF01370"/>
    </source>
</evidence>
<dbReference type="SUPFAM" id="SSF51735">
    <property type="entry name" value="NAD(P)-binding Rossmann-fold domains"/>
    <property type="match status" value="1"/>
</dbReference>
<accession>A0ABR1QXJ2</accession>
<proteinExistence type="predicted"/>
<dbReference type="EMBL" id="JAQQWE010000001">
    <property type="protein sequence ID" value="KAK7967158.1"/>
    <property type="molecule type" value="Genomic_DNA"/>
</dbReference>